<dbReference type="Proteomes" id="UP000719766">
    <property type="component" value="Unassembled WGS sequence"/>
</dbReference>
<comment type="caution">
    <text evidence="1">The sequence shown here is derived from an EMBL/GenBank/DDBJ whole genome shotgun (WGS) entry which is preliminary data.</text>
</comment>
<evidence type="ECO:0000313" key="1">
    <source>
        <dbReference type="EMBL" id="KAG1792261.1"/>
    </source>
</evidence>
<feature type="non-terminal residue" evidence="1">
    <location>
        <position position="1"/>
    </location>
</feature>
<name>A0A9P7ALY4_9AGAM</name>
<organism evidence="1 2">
    <name type="scientific">Suillus plorans</name>
    <dbReference type="NCBI Taxonomy" id="116603"/>
    <lineage>
        <taxon>Eukaryota</taxon>
        <taxon>Fungi</taxon>
        <taxon>Dikarya</taxon>
        <taxon>Basidiomycota</taxon>
        <taxon>Agaricomycotina</taxon>
        <taxon>Agaricomycetes</taxon>
        <taxon>Agaricomycetidae</taxon>
        <taxon>Boletales</taxon>
        <taxon>Suillineae</taxon>
        <taxon>Suillaceae</taxon>
        <taxon>Suillus</taxon>
    </lineage>
</organism>
<accession>A0A9P7ALY4</accession>
<dbReference type="OrthoDB" id="2690705at2759"/>
<sequence>GWDEFSNHTAESKGDINFINRGSLEGVQYTVHPLLVGGIHFANYPSALLTWFPSVHHSNVGRLFALWEWCYPEYWTGSGYERDGEQYPWTQVWVGLCFHADIHWLSFRARGTYAQSYNEQHLSDGPLQPFRTERGDYRTSSQARFLHEQSYPKYYSFPEFEGIEVDQAATSFQERASACKKVQTYHGFYPQTNAKQVGLHATKHLPVLNKEDPTVPSDHTIIPCYRTLAVHGKLLEHAYNRFYSFQL</sequence>
<dbReference type="InterPro" id="IPR008922">
    <property type="entry name" value="Di-copper_centre_dom_sf"/>
</dbReference>
<reference evidence="1" key="1">
    <citation type="journal article" date="2020" name="New Phytol.">
        <title>Comparative genomics reveals dynamic genome evolution in host specialist ectomycorrhizal fungi.</title>
        <authorList>
            <person name="Lofgren L.A."/>
            <person name="Nguyen N.H."/>
            <person name="Vilgalys R."/>
            <person name="Ruytinx J."/>
            <person name="Liao H.L."/>
            <person name="Branco S."/>
            <person name="Kuo A."/>
            <person name="LaButti K."/>
            <person name="Lipzen A."/>
            <person name="Andreopoulos W."/>
            <person name="Pangilinan J."/>
            <person name="Riley R."/>
            <person name="Hundley H."/>
            <person name="Na H."/>
            <person name="Barry K."/>
            <person name="Grigoriev I.V."/>
            <person name="Stajich J.E."/>
            <person name="Kennedy P.G."/>
        </authorList>
    </citation>
    <scope>NUCLEOTIDE SEQUENCE</scope>
    <source>
        <strain evidence="1">S12</strain>
    </source>
</reference>
<protein>
    <submittedName>
        <fullName evidence="1">Uncharacterized protein</fullName>
    </submittedName>
</protein>
<proteinExistence type="predicted"/>
<dbReference type="EMBL" id="JABBWE010000037">
    <property type="protein sequence ID" value="KAG1792261.1"/>
    <property type="molecule type" value="Genomic_DNA"/>
</dbReference>
<dbReference type="RefSeq" id="XP_041158898.1">
    <property type="nucleotide sequence ID" value="XM_041308639.1"/>
</dbReference>
<dbReference type="Gene3D" id="1.10.1280.10">
    <property type="entry name" value="Di-copper center containing domain from catechol oxidase"/>
    <property type="match status" value="1"/>
</dbReference>
<dbReference type="AlphaFoldDB" id="A0A9P7ALY4"/>
<keyword evidence="2" id="KW-1185">Reference proteome</keyword>
<evidence type="ECO:0000313" key="2">
    <source>
        <dbReference type="Proteomes" id="UP000719766"/>
    </source>
</evidence>
<feature type="non-terminal residue" evidence="1">
    <location>
        <position position="247"/>
    </location>
</feature>
<gene>
    <name evidence="1" type="ORF">HD556DRAFT_1481810</name>
</gene>
<dbReference type="GeneID" id="64602403"/>